<accession>A0A2Z7AX97</accession>
<evidence type="ECO:0000313" key="2">
    <source>
        <dbReference type="Proteomes" id="UP000250235"/>
    </source>
</evidence>
<dbReference type="Proteomes" id="UP000250235">
    <property type="component" value="Unassembled WGS sequence"/>
</dbReference>
<organism evidence="1 2">
    <name type="scientific">Dorcoceras hygrometricum</name>
    <dbReference type="NCBI Taxonomy" id="472368"/>
    <lineage>
        <taxon>Eukaryota</taxon>
        <taxon>Viridiplantae</taxon>
        <taxon>Streptophyta</taxon>
        <taxon>Embryophyta</taxon>
        <taxon>Tracheophyta</taxon>
        <taxon>Spermatophyta</taxon>
        <taxon>Magnoliopsida</taxon>
        <taxon>eudicotyledons</taxon>
        <taxon>Gunneridae</taxon>
        <taxon>Pentapetalae</taxon>
        <taxon>asterids</taxon>
        <taxon>lamiids</taxon>
        <taxon>Lamiales</taxon>
        <taxon>Gesneriaceae</taxon>
        <taxon>Didymocarpoideae</taxon>
        <taxon>Trichosporeae</taxon>
        <taxon>Loxocarpinae</taxon>
        <taxon>Dorcoceras</taxon>
    </lineage>
</organism>
<protein>
    <submittedName>
        <fullName evidence="1">Uncharacterized protein</fullName>
    </submittedName>
</protein>
<name>A0A2Z7AX97_9LAMI</name>
<dbReference type="AlphaFoldDB" id="A0A2Z7AX97"/>
<dbReference type="EMBL" id="KV011862">
    <property type="protein sequence ID" value="KZV25560.1"/>
    <property type="molecule type" value="Genomic_DNA"/>
</dbReference>
<reference evidence="1 2" key="1">
    <citation type="journal article" date="2015" name="Proc. Natl. Acad. Sci. U.S.A.">
        <title>The resurrection genome of Boea hygrometrica: A blueprint for survival of dehydration.</title>
        <authorList>
            <person name="Xiao L."/>
            <person name="Yang G."/>
            <person name="Zhang L."/>
            <person name="Yang X."/>
            <person name="Zhao S."/>
            <person name="Ji Z."/>
            <person name="Zhou Q."/>
            <person name="Hu M."/>
            <person name="Wang Y."/>
            <person name="Chen M."/>
            <person name="Xu Y."/>
            <person name="Jin H."/>
            <person name="Xiao X."/>
            <person name="Hu G."/>
            <person name="Bao F."/>
            <person name="Hu Y."/>
            <person name="Wan P."/>
            <person name="Li L."/>
            <person name="Deng X."/>
            <person name="Kuang T."/>
            <person name="Xiang C."/>
            <person name="Zhu J.K."/>
            <person name="Oliver M.J."/>
            <person name="He Y."/>
        </authorList>
    </citation>
    <scope>NUCLEOTIDE SEQUENCE [LARGE SCALE GENOMIC DNA]</scope>
    <source>
        <strain evidence="2">cv. XS01</strain>
    </source>
</reference>
<sequence>MQIDSDLVIYRTTLVRTFQVVTICRVDKSELLSVLGFDPVSLWGWCLFACVCFQVTMVSPLVVELIQLVVHQEMPPRCRGRGRGQFQEEFEDQNEEVQRIVPRRGRDRKVEIEVDKLAAHVDDMELVMARFQQMNPQTFNGDEPSSDA</sequence>
<keyword evidence="2" id="KW-1185">Reference proteome</keyword>
<proteinExistence type="predicted"/>
<evidence type="ECO:0000313" key="1">
    <source>
        <dbReference type="EMBL" id="KZV25560.1"/>
    </source>
</evidence>
<gene>
    <name evidence="1" type="ORF">F511_21633</name>
</gene>